<keyword evidence="12" id="KW-0251">Elongation factor</keyword>
<evidence type="ECO:0000259" key="7">
    <source>
        <dbReference type="Pfam" id="PF04762"/>
    </source>
</evidence>
<dbReference type="Pfam" id="PF23797">
    <property type="entry name" value="Beta-prop_ELP1_2nd"/>
    <property type="match status" value="1"/>
</dbReference>
<dbReference type="GO" id="GO:0000049">
    <property type="term" value="F:tRNA binding"/>
    <property type="evidence" value="ECO:0007669"/>
    <property type="project" value="TreeGrafter"/>
</dbReference>
<evidence type="ECO:0000256" key="6">
    <source>
        <dbReference type="SAM" id="MobiDB-lite"/>
    </source>
</evidence>
<keyword evidence="5" id="KW-0819">tRNA processing</keyword>
<feature type="region of interest" description="Disordered" evidence="6">
    <location>
        <begin position="13"/>
        <end position="34"/>
    </location>
</feature>
<comment type="caution">
    <text evidence="12">The sequence shown here is derived from an EMBL/GenBank/DDBJ whole genome shotgun (WGS) entry which is preliminary data.</text>
</comment>
<dbReference type="OrthoDB" id="40048at2759"/>
<dbReference type="GO" id="GO:0002926">
    <property type="term" value="P:tRNA wobble base 5-methoxycarbonylmethyl-2-thiouridinylation"/>
    <property type="evidence" value="ECO:0007669"/>
    <property type="project" value="TreeGrafter"/>
</dbReference>
<feature type="domain" description="ELP1 N-terminal second beta-propeller" evidence="8">
    <location>
        <begin position="452"/>
        <end position="769"/>
    </location>
</feature>
<evidence type="ECO:0000259" key="10">
    <source>
        <dbReference type="Pfam" id="PF23925"/>
    </source>
</evidence>
<evidence type="ECO:0000313" key="13">
    <source>
        <dbReference type="Proteomes" id="UP000239560"/>
    </source>
</evidence>
<comment type="subcellular location">
    <subcellularLocation>
        <location evidence="1">Cytoplasm</location>
    </subcellularLocation>
</comment>
<dbReference type="GO" id="GO:0033588">
    <property type="term" value="C:elongator holoenzyme complex"/>
    <property type="evidence" value="ECO:0007669"/>
    <property type="project" value="InterPro"/>
</dbReference>
<evidence type="ECO:0000259" key="11">
    <source>
        <dbReference type="Pfam" id="PF23936"/>
    </source>
</evidence>
<feature type="domain" description="ELP1 TPR" evidence="9">
    <location>
        <begin position="996"/>
        <end position="1159"/>
    </location>
</feature>
<dbReference type="EMBL" id="LCTV02000006">
    <property type="protein sequence ID" value="PRQ74363.1"/>
    <property type="molecule type" value="Genomic_DNA"/>
</dbReference>
<dbReference type="InterPro" id="IPR056167">
    <property type="entry name" value="A-sol_ELP1"/>
</dbReference>
<evidence type="ECO:0000259" key="8">
    <source>
        <dbReference type="Pfam" id="PF23797"/>
    </source>
</evidence>
<dbReference type="SUPFAM" id="SSF82171">
    <property type="entry name" value="DPP6 N-terminal domain-like"/>
    <property type="match status" value="1"/>
</dbReference>
<protein>
    <submittedName>
        <fullName evidence="12">Pol II transcription elongation factor</fullName>
    </submittedName>
</protein>
<dbReference type="GO" id="GO:0005829">
    <property type="term" value="C:cytosol"/>
    <property type="evidence" value="ECO:0007669"/>
    <property type="project" value="TreeGrafter"/>
</dbReference>
<evidence type="ECO:0000256" key="2">
    <source>
        <dbReference type="ARBA" id="ARBA00005043"/>
    </source>
</evidence>
<evidence type="ECO:0000256" key="3">
    <source>
        <dbReference type="ARBA" id="ARBA00006086"/>
    </source>
</evidence>
<dbReference type="Gene3D" id="1.25.40.470">
    <property type="match status" value="1"/>
</dbReference>
<feature type="domain" description="ELP1 three-helical bundle" evidence="11">
    <location>
        <begin position="1168"/>
        <end position="1348"/>
    </location>
</feature>
<dbReference type="Proteomes" id="UP000239560">
    <property type="component" value="Unassembled WGS sequence"/>
</dbReference>
<organism evidence="12 13">
    <name type="scientific">Rhodotorula toruloides</name>
    <name type="common">Yeast</name>
    <name type="synonym">Rhodosporidium toruloides</name>
    <dbReference type="NCBI Taxonomy" id="5286"/>
    <lineage>
        <taxon>Eukaryota</taxon>
        <taxon>Fungi</taxon>
        <taxon>Dikarya</taxon>
        <taxon>Basidiomycota</taxon>
        <taxon>Pucciniomycotina</taxon>
        <taxon>Microbotryomycetes</taxon>
        <taxon>Sporidiobolales</taxon>
        <taxon>Sporidiobolaceae</taxon>
        <taxon>Rhodotorula</taxon>
    </lineage>
</organism>
<dbReference type="InterPro" id="IPR056165">
    <property type="entry name" value="Beta-prop_ELP1_2nd"/>
</dbReference>
<dbReference type="PANTHER" id="PTHR12747">
    <property type="entry name" value="ELONGATOR COMPLEX PROTEIN 1"/>
    <property type="match status" value="1"/>
</dbReference>
<dbReference type="PIRSF" id="PIRSF017233">
    <property type="entry name" value="IKAP"/>
    <property type="match status" value="1"/>
</dbReference>
<dbReference type="InterPro" id="IPR056164">
    <property type="entry name" value="Beta-prop_ELP1_1st"/>
</dbReference>
<accession>A0A2T0A8N5</accession>
<feature type="domain" description="ELP1 first N-terminal beta-propeller" evidence="7">
    <location>
        <begin position="19"/>
        <end position="414"/>
    </location>
</feature>
<dbReference type="Pfam" id="PF23878">
    <property type="entry name" value="TPR_ELP1"/>
    <property type="match status" value="1"/>
</dbReference>
<sequence>MRSISVLEASFHPLSSSSSTSPSPRAQDLVATTTDAGTDTTYAVTLSSEEGHEEVVVHVWRMPQVAEEPATLLTSFLPPPPPPTLPSSQPFIVSLKYLPEDDALALVLANGDVEQVFLEGGVREAKVSSTSLAKRENVGTFDYGIKAASWSPDEELLAIVTGNDQLLVLAKTFDPLSEQPLHTSSFGADAPVSVGWGHKSTQFHGSLGKSAAAAAAKQNPLDADWLESARDDGLTRIAWRGDSAWFAVNSLERAPPRSDLADGEERRVRRIRIYSRLGEHSSTSEPVPGLEGSLAWIPSGEIIASTQRKVVVSPEGESRDELQVMFFERNGLRRYEFGLRERRAEAISVRELGWNAASDLLAVWIERDAEEAGATPSHAVQLWHRSNYYWYLKAELAPRLSLSRRLQTVVWHPEKAQEIELIAADGLERYSLCWETFSSQRPVPLDDGTVAVVDGVDIKLTPFRLQNVPPPMSSLVLRSSRPQTPLPPAHISFSASPSPSSPLRFAVLYPDSFLEFYSWTLPLTGNAQRNAHAGLSDPVLECSLQLDPNATRQRCVARQCAVYGDKVAVLRSLQGEHAQDEVVIVDGRQGETRVIKVLEGARKIAATQEREKQDGGEGNGEEDVDGFVLVTQSGEVLEIPAAGSDDFASPSSSLSPFPEFCQTIQHVRIPPSSPSSTFCLPTLIGLAASGRLYSSSRLLASDATSFTLTSDFLIYTTFSHEASFIPLSTLSTVPTADFTESFARRAAGSAASGPSETIKRAVERGSRIVTVVPSSTTLILQMPRGNLETICPRPLVLRVVRSLLDSRRYRAAFLLCRRHRIDLNILHDHDPEAFVANLHDFVSQVKDIDYLNLFLSGLKDEDVTKTMYKPLVAGGVESFDPSTKVNTICRLVRDDLEQRDVFHFANTILTSYVRQRPPAYEDALNLLVQLKAKDAERAEDAVKYIIFLSDSNKLFDLALGMYDFPLVLMIAQQSQKDPREYLPFLRALRSLPPFLQCYKIDDHLGRYASALRNLSKAGDEHFDEALEYTKKHGLFEVALRAYEDDKEKYEMVLSANAEHLFDRSNYFEAALLFTLAAQPEKAMLAYQRARAWQELFTLALTSGTVDEEGIKELAADVADDLSGKRRYGDAAKVLLDYGKDVDAAVAVLCEGSLHAEAMRVTALHGRRDLVNSRIKTSTLELQERLCEDCSDLTEQVQKQLDRLAELRTKRDQNPYFYYCVDDPTAAFENVEIAPDGMSDAGTAFTRYTVNPTTLASTSRRTSKTSGSRRRAALKKAAGKKGTVYEEMYLLNSLKKTAESRLAELQRETAALLPVLLILSSAEHRTAAIDLQSNVTSFETFLSTAIDSIWSPLEQSWRAESIEEQRIKDTGDPMLLAEWEQRPKPVEGEEETRRVERPVLAREKWRIGLLDAQAK</sequence>
<dbReference type="UniPathway" id="UPA00988"/>
<keyword evidence="12" id="KW-0648">Protein biosynthesis</keyword>
<evidence type="ECO:0000256" key="4">
    <source>
        <dbReference type="ARBA" id="ARBA00022490"/>
    </source>
</evidence>
<comment type="pathway">
    <text evidence="2">tRNA modification; 5-methoxycarbonylmethyl-2-thiouridine-tRNA biosynthesis.</text>
</comment>
<feature type="domain" description="ELP1 alpha-solenoid" evidence="10">
    <location>
        <begin position="793"/>
        <end position="988"/>
    </location>
</feature>
<dbReference type="InterPro" id="IPR056169">
    <property type="entry name" value="HB_ELP1"/>
</dbReference>
<proteinExistence type="inferred from homology"/>
<dbReference type="GO" id="GO:0003746">
    <property type="term" value="F:translation elongation factor activity"/>
    <property type="evidence" value="ECO:0007669"/>
    <property type="project" value="UniProtKB-KW"/>
</dbReference>
<comment type="similarity">
    <text evidence="3">Belongs to the ELP1/IKA1 family.</text>
</comment>
<evidence type="ECO:0000256" key="1">
    <source>
        <dbReference type="ARBA" id="ARBA00004496"/>
    </source>
</evidence>
<keyword evidence="4" id="KW-0963">Cytoplasm</keyword>
<dbReference type="Pfam" id="PF23936">
    <property type="entry name" value="HB_ELP1"/>
    <property type="match status" value="1"/>
</dbReference>
<dbReference type="PANTHER" id="PTHR12747:SF0">
    <property type="entry name" value="ELONGATOR COMPLEX PROTEIN 1"/>
    <property type="match status" value="1"/>
</dbReference>
<evidence type="ECO:0000256" key="5">
    <source>
        <dbReference type="ARBA" id="ARBA00022694"/>
    </source>
</evidence>
<dbReference type="Pfam" id="PF04762">
    <property type="entry name" value="Beta-prop_ELP1_1st"/>
    <property type="match status" value="1"/>
</dbReference>
<dbReference type="InterPro" id="IPR056166">
    <property type="entry name" value="TPR_ELP1"/>
</dbReference>
<dbReference type="Pfam" id="PF23925">
    <property type="entry name" value="A-sol_ELP1"/>
    <property type="match status" value="1"/>
</dbReference>
<evidence type="ECO:0000313" key="12">
    <source>
        <dbReference type="EMBL" id="PRQ74363.1"/>
    </source>
</evidence>
<name>A0A2T0A8N5_RHOTO</name>
<dbReference type="InterPro" id="IPR006849">
    <property type="entry name" value="Elp1"/>
</dbReference>
<evidence type="ECO:0000259" key="9">
    <source>
        <dbReference type="Pfam" id="PF23878"/>
    </source>
</evidence>
<reference evidence="12 13" key="1">
    <citation type="journal article" date="2018" name="Elife">
        <title>Functional genomics of lipid metabolism in the oleaginous yeast Rhodosporidium toruloides.</title>
        <authorList>
            <person name="Coradetti S.T."/>
            <person name="Pinel D."/>
            <person name="Geiselman G."/>
            <person name="Ito M."/>
            <person name="Mondo S."/>
            <person name="Reilly M.C."/>
            <person name="Cheng Y.F."/>
            <person name="Bauer S."/>
            <person name="Grigoriev I."/>
            <person name="Gladden J.M."/>
            <person name="Simmons B.A."/>
            <person name="Brem R."/>
            <person name="Arkin A.P."/>
            <person name="Skerker J.M."/>
        </authorList>
    </citation>
    <scope>NUCLEOTIDE SEQUENCE [LARGE SCALE GENOMIC DNA]</scope>
    <source>
        <strain evidence="12 13">NBRC 0880</strain>
    </source>
</reference>
<gene>
    <name evidence="12" type="ORF">AAT19DRAFT_14716</name>
</gene>